<comment type="caution">
    <text evidence="3">The sequence shown here is derived from an EMBL/GenBank/DDBJ whole genome shotgun (WGS) entry which is preliminary data.</text>
</comment>
<evidence type="ECO:0000259" key="2">
    <source>
        <dbReference type="Pfam" id="PF05030"/>
    </source>
</evidence>
<dbReference type="Pfam" id="PF05030">
    <property type="entry name" value="SSXT"/>
    <property type="match status" value="1"/>
</dbReference>
<evidence type="ECO:0000313" key="4">
    <source>
        <dbReference type="Proteomes" id="UP001157418"/>
    </source>
</evidence>
<accession>A0AAU9PKT8</accession>
<comment type="similarity">
    <text evidence="1">Belongs to the SS18 family.</text>
</comment>
<sequence>MQHRPTPTAAFNTTTITTDHIQQYLDENKAQILNILENQSTGKFSECAENQTRLHHNLMYLAAIADCQPKSSSTQLQQQQLQQMVPNSHMVAQSHSVPSATTLYNDTAATTTRVIEPAWHWQWDSGPTKWKWDQHGRIKIVNIGTIIKSTVISIYQMNSTKLCTGRASTDTLLEKFTVAEDMVAVQEEEEDDEMKLEKSKNLVKLPTTLASIESLTFPLIQEVVLMADFRCKMCQDRVANIVSKFNDKCFLFQDFLIFRWPVFFATVVQARDTTMASR</sequence>
<dbReference type="InterPro" id="IPR007726">
    <property type="entry name" value="SS18_N"/>
</dbReference>
<organism evidence="3 4">
    <name type="scientific">Lactuca virosa</name>
    <dbReference type="NCBI Taxonomy" id="75947"/>
    <lineage>
        <taxon>Eukaryota</taxon>
        <taxon>Viridiplantae</taxon>
        <taxon>Streptophyta</taxon>
        <taxon>Embryophyta</taxon>
        <taxon>Tracheophyta</taxon>
        <taxon>Spermatophyta</taxon>
        <taxon>Magnoliopsida</taxon>
        <taxon>eudicotyledons</taxon>
        <taxon>Gunneridae</taxon>
        <taxon>Pentapetalae</taxon>
        <taxon>asterids</taxon>
        <taxon>campanulids</taxon>
        <taxon>Asterales</taxon>
        <taxon>Asteraceae</taxon>
        <taxon>Cichorioideae</taxon>
        <taxon>Cichorieae</taxon>
        <taxon>Lactucinae</taxon>
        <taxon>Lactuca</taxon>
    </lineage>
</organism>
<gene>
    <name evidence="3" type="ORF">LVIROSA_LOCUS35721</name>
</gene>
<dbReference type="EMBL" id="CAKMRJ010005634">
    <property type="protein sequence ID" value="CAH1450287.1"/>
    <property type="molecule type" value="Genomic_DNA"/>
</dbReference>
<protein>
    <recommendedName>
        <fullName evidence="2">SS18 N-terminal domain-containing protein</fullName>
    </recommendedName>
</protein>
<proteinExistence type="inferred from homology"/>
<feature type="domain" description="SS18 N-terminal" evidence="2">
    <location>
        <begin position="16"/>
        <end position="72"/>
    </location>
</feature>
<evidence type="ECO:0000313" key="3">
    <source>
        <dbReference type="EMBL" id="CAH1450287.1"/>
    </source>
</evidence>
<name>A0AAU9PKT8_9ASTR</name>
<dbReference type="AlphaFoldDB" id="A0AAU9PKT8"/>
<evidence type="ECO:0000256" key="1">
    <source>
        <dbReference type="ARBA" id="ARBA00007945"/>
    </source>
</evidence>
<dbReference type="Proteomes" id="UP001157418">
    <property type="component" value="Unassembled WGS sequence"/>
</dbReference>
<reference evidence="3 4" key="1">
    <citation type="submission" date="2022-01" db="EMBL/GenBank/DDBJ databases">
        <authorList>
            <person name="Xiong W."/>
            <person name="Schranz E."/>
        </authorList>
    </citation>
    <scope>NUCLEOTIDE SEQUENCE [LARGE SCALE GENOMIC DNA]</scope>
</reference>
<keyword evidence="4" id="KW-1185">Reference proteome</keyword>